<dbReference type="STRING" id="626937.HMPREF3293_01362"/>
<feature type="modified residue" description="Glycine radical" evidence="3">
    <location>
        <position position="773"/>
    </location>
</feature>
<accession>A0A136Q5E5</accession>
<feature type="domain" description="Glycine radical" evidence="5">
    <location>
        <begin position="677"/>
        <end position="797"/>
    </location>
</feature>
<dbReference type="OrthoDB" id="9803969at2"/>
<dbReference type="InterPro" id="IPR004184">
    <property type="entry name" value="PFL_dom"/>
</dbReference>
<evidence type="ECO:0000313" key="8">
    <source>
        <dbReference type="Proteomes" id="UP000070366"/>
    </source>
</evidence>
<evidence type="ECO:0000313" key="7">
    <source>
        <dbReference type="EMBL" id="KXK65869.1"/>
    </source>
</evidence>
<keyword evidence="2" id="KW-0456">Lyase</keyword>
<dbReference type="SUPFAM" id="SSF51998">
    <property type="entry name" value="PFL-like glycyl radical enzymes"/>
    <property type="match status" value="1"/>
</dbReference>
<dbReference type="Pfam" id="PF02901">
    <property type="entry name" value="PFL-like"/>
    <property type="match status" value="1"/>
</dbReference>
<organism evidence="7 8">
    <name type="scientific">Christensenella minuta</name>
    <dbReference type="NCBI Taxonomy" id="626937"/>
    <lineage>
        <taxon>Bacteria</taxon>
        <taxon>Bacillati</taxon>
        <taxon>Bacillota</taxon>
        <taxon>Clostridia</taxon>
        <taxon>Christensenellales</taxon>
        <taxon>Christensenellaceae</taxon>
        <taxon>Christensenella</taxon>
    </lineage>
</organism>
<dbReference type="Pfam" id="PF01228">
    <property type="entry name" value="Gly_radical"/>
    <property type="match status" value="1"/>
</dbReference>
<dbReference type="GO" id="GO:0005829">
    <property type="term" value="C:cytosol"/>
    <property type="evidence" value="ECO:0007669"/>
    <property type="project" value="TreeGrafter"/>
</dbReference>
<dbReference type="AlphaFoldDB" id="A0A136Q5E5"/>
<dbReference type="KEGG" id="cmiu:B1H56_12320"/>
<dbReference type="InterPro" id="IPR001150">
    <property type="entry name" value="Gly_radical"/>
</dbReference>
<dbReference type="GO" id="GO:0016829">
    <property type="term" value="F:lyase activity"/>
    <property type="evidence" value="ECO:0007669"/>
    <property type="project" value="UniProtKB-KW"/>
</dbReference>
<evidence type="ECO:0000256" key="4">
    <source>
        <dbReference type="SAM" id="MobiDB-lite"/>
    </source>
</evidence>
<dbReference type="PANTHER" id="PTHR43641">
    <property type="entry name" value="FORMATE ACETYLTRANSFERASE 3-RELATED"/>
    <property type="match status" value="1"/>
</dbReference>
<evidence type="ECO:0000256" key="3">
    <source>
        <dbReference type="PROSITE-ProRule" id="PRU00493"/>
    </source>
</evidence>
<dbReference type="RefSeq" id="WP_066520975.1">
    <property type="nucleotide sequence ID" value="NZ_CABMOF010000004.1"/>
</dbReference>
<evidence type="ECO:0000256" key="2">
    <source>
        <dbReference type="ARBA" id="ARBA00023239"/>
    </source>
</evidence>
<comment type="caution">
    <text evidence="7">The sequence shown here is derived from an EMBL/GenBank/DDBJ whole genome shotgun (WGS) entry which is preliminary data.</text>
</comment>
<name>A0A136Q5E5_9FIRM</name>
<dbReference type="PANTHER" id="PTHR43641:SF2">
    <property type="entry name" value="DEHYDRATASE YBIW-RELATED"/>
    <property type="match status" value="1"/>
</dbReference>
<dbReference type="PROSITE" id="PS51149">
    <property type="entry name" value="GLY_RADICAL_2"/>
    <property type="match status" value="1"/>
</dbReference>
<dbReference type="InterPro" id="IPR051215">
    <property type="entry name" value="GRE"/>
</dbReference>
<keyword evidence="8" id="KW-1185">Reference proteome</keyword>
<dbReference type="PATRIC" id="fig|626937.4.peg.1345"/>
<evidence type="ECO:0000259" key="6">
    <source>
        <dbReference type="PROSITE" id="PS51554"/>
    </source>
</evidence>
<feature type="compositionally biased region" description="Polar residues" evidence="4">
    <location>
        <begin position="679"/>
        <end position="691"/>
    </location>
</feature>
<keyword evidence="1 3" id="KW-0556">Organic radical</keyword>
<feature type="domain" description="PFL" evidence="6">
    <location>
        <begin position="1"/>
        <end position="670"/>
    </location>
</feature>
<dbReference type="EMBL" id="LSZW01000055">
    <property type="protein sequence ID" value="KXK65869.1"/>
    <property type="molecule type" value="Genomic_DNA"/>
</dbReference>
<dbReference type="Gene3D" id="3.20.70.20">
    <property type="match status" value="1"/>
</dbReference>
<reference evidence="7 8" key="1">
    <citation type="submission" date="2016-02" db="EMBL/GenBank/DDBJ databases">
        <authorList>
            <person name="Wen L."/>
            <person name="He K."/>
            <person name="Yang H."/>
        </authorList>
    </citation>
    <scope>NUCLEOTIDE SEQUENCE [LARGE SCALE GENOMIC DNA]</scope>
    <source>
        <strain evidence="7 8">DSM 22607</strain>
    </source>
</reference>
<protein>
    <submittedName>
        <fullName evidence="7">Glycine radical domain protein</fullName>
    </submittedName>
</protein>
<evidence type="ECO:0000259" key="5">
    <source>
        <dbReference type="PROSITE" id="PS51149"/>
    </source>
</evidence>
<proteinExistence type="predicted"/>
<feature type="region of interest" description="Disordered" evidence="4">
    <location>
        <begin position="665"/>
        <end position="691"/>
    </location>
</feature>
<sequence>MNERIEAMKKNIEALNHAGVRKTFFYELAFCSLAGTRGESIQMRRAKAQAYILDNAPLAVLPYELIAGSMTGLCPVAGEDIPYPEQRGKAIRIVSDYLSAKKQAGQQPCGDRGRVKTFEEEFTTKKSRWTLMGRVYHDGSITFEDLQKLIADMQEEFRDEDIEKYEIGRELERGFKIDYGEDVRREIDSLPWFAANHLSLNYGRIIRQGLGPLLDAIDGRLRREALSGEQREYYLCAKTVAQAASRFIGRYAAKLRECSRHEDASRKRELGEMADICEAITLRPARSFREAVQFTWLLHIMASFCWSSALSFGRFDQYMREYYERDISSGVISKNEAKELLCCLWLKVNEPKMRTVQSMTLGGITPDGADAANGLTALCLEVTREMRLPYPNIGLRFSSKNPDWLYDMAIESIKAGSGQPMLLNDAVWTANLKKLGYGDQYANDYYNMGCVEIMIPGKQPNWGVTDPIAFPMLFEDVFSGYRAGETELSSYDSFFREYCSVLEKAVLADKAEADSKIAQIPGRCFDPLASLMIDGCLEKGCDMFQGGSELGPHWSFYAYGLGTAADAMASVKKHVYEDGRFSIGQMAEILQSNFAGNEEIRLFLENRTPHYGNDQDDVDAVARAILSKMCGTALRLNAPHARDKYVSTLFGYFFHIYHGEITGATANGRRRGEPLSDSMGPSQGKDTSGPTNLLNSVLKLDHGEVTGGYALNLKISPEIIKNEAGTRALKALLQAYIMDGGPQLQAYLVDAQALRQAKLEPEKYQNLIVRVGGYCEYFVNLDASLQDEIIARTAYGF</sequence>
<gene>
    <name evidence="7" type="ORF">HMPREF3293_01362</name>
</gene>
<dbReference type="PROSITE" id="PS51554">
    <property type="entry name" value="PFL"/>
    <property type="match status" value="1"/>
</dbReference>
<dbReference type="Proteomes" id="UP000070366">
    <property type="component" value="Unassembled WGS sequence"/>
</dbReference>
<evidence type="ECO:0000256" key="1">
    <source>
        <dbReference type="ARBA" id="ARBA00022818"/>
    </source>
</evidence>